<dbReference type="InterPro" id="IPR050706">
    <property type="entry name" value="Cyclic-di-GMP_PDE-like"/>
</dbReference>
<dbReference type="InterPro" id="IPR001633">
    <property type="entry name" value="EAL_dom"/>
</dbReference>
<name>A0A480ATD8_9BURK</name>
<dbReference type="GO" id="GO:0071111">
    <property type="term" value="F:cyclic-guanylate-specific phosphodiesterase activity"/>
    <property type="evidence" value="ECO:0007669"/>
    <property type="project" value="InterPro"/>
</dbReference>
<dbReference type="InterPro" id="IPR000160">
    <property type="entry name" value="GGDEF_dom"/>
</dbReference>
<dbReference type="Gene3D" id="3.40.50.2300">
    <property type="match status" value="1"/>
</dbReference>
<dbReference type="EMBL" id="BJCL01000008">
    <property type="protein sequence ID" value="GCL64130.1"/>
    <property type="molecule type" value="Genomic_DNA"/>
</dbReference>
<gene>
    <name evidence="5" type="ORF">AQPW35_32110</name>
</gene>
<dbReference type="NCBIfam" id="TIGR00254">
    <property type="entry name" value="GGDEF"/>
    <property type="match status" value="1"/>
</dbReference>
<dbReference type="Proteomes" id="UP000301751">
    <property type="component" value="Unassembled WGS sequence"/>
</dbReference>
<evidence type="ECO:0000256" key="1">
    <source>
        <dbReference type="PROSITE-ProRule" id="PRU00169"/>
    </source>
</evidence>
<dbReference type="Pfam" id="PF00563">
    <property type="entry name" value="EAL"/>
    <property type="match status" value="1"/>
</dbReference>
<organism evidence="5 6">
    <name type="scientific">Pseudaquabacterium pictum</name>
    <dbReference type="NCBI Taxonomy" id="2315236"/>
    <lineage>
        <taxon>Bacteria</taxon>
        <taxon>Pseudomonadati</taxon>
        <taxon>Pseudomonadota</taxon>
        <taxon>Betaproteobacteria</taxon>
        <taxon>Burkholderiales</taxon>
        <taxon>Sphaerotilaceae</taxon>
        <taxon>Pseudaquabacterium</taxon>
    </lineage>
</organism>
<dbReference type="CDD" id="cd01949">
    <property type="entry name" value="GGDEF"/>
    <property type="match status" value="1"/>
</dbReference>
<dbReference type="SUPFAM" id="SSF55073">
    <property type="entry name" value="Nucleotide cyclase"/>
    <property type="match status" value="1"/>
</dbReference>
<dbReference type="GO" id="GO:0000160">
    <property type="term" value="P:phosphorelay signal transduction system"/>
    <property type="evidence" value="ECO:0007669"/>
    <property type="project" value="InterPro"/>
</dbReference>
<feature type="domain" description="EAL" evidence="3">
    <location>
        <begin position="501"/>
        <end position="755"/>
    </location>
</feature>
<dbReference type="AlphaFoldDB" id="A0A480ATD8"/>
<feature type="domain" description="Response regulatory" evidence="2">
    <location>
        <begin position="32"/>
        <end position="156"/>
    </location>
</feature>
<dbReference type="InterPro" id="IPR029787">
    <property type="entry name" value="Nucleotide_cyclase"/>
</dbReference>
<dbReference type="PROSITE" id="PS50883">
    <property type="entry name" value="EAL"/>
    <property type="match status" value="1"/>
</dbReference>
<evidence type="ECO:0000313" key="6">
    <source>
        <dbReference type="Proteomes" id="UP000301751"/>
    </source>
</evidence>
<dbReference type="SUPFAM" id="SSF141868">
    <property type="entry name" value="EAL domain-like"/>
    <property type="match status" value="1"/>
</dbReference>
<dbReference type="InterPro" id="IPR035919">
    <property type="entry name" value="EAL_sf"/>
</dbReference>
<dbReference type="PROSITE" id="PS50887">
    <property type="entry name" value="GGDEF"/>
    <property type="match status" value="1"/>
</dbReference>
<proteinExistence type="predicted"/>
<dbReference type="PANTHER" id="PTHR33121">
    <property type="entry name" value="CYCLIC DI-GMP PHOSPHODIESTERASE PDEF"/>
    <property type="match status" value="1"/>
</dbReference>
<feature type="domain" description="GGDEF" evidence="4">
    <location>
        <begin position="364"/>
        <end position="492"/>
    </location>
</feature>
<evidence type="ECO:0000259" key="2">
    <source>
        <dbReference type="PROSITE" id="PS50110"/>
    </source>
</evidence>
<keyword evidence="1" id="KW-0597">Phosphoprotein</keyword>
<dbReference type="Gene3D" id="3.30.70.270">
    <property type="match status" value="1"/>
</dbReference>
<dbReference type="Pfam" id="PF11849">
    <property type="entry name" value="DUF3369"/>
    <property type="match status" value="1"/>
</dbReference>
<keyword evidence="6" id="KW-1185">Reference proteome</keyword>
<protein>
    <submittedName>
        <fullName evidence="5">Diguanylate cyclase</fullName>
    </submittedName>
</protein>
<dbReference type="SMART" id="SM00267">
    <property type="entry name" value="GGDEF"/>
    <property type="match status" value="1"/>
</dbReference>
<evidence type="ECO:0000259" key="3">
    <source>
        <dbReference type="PROSITE" id="PS50883"/>
    </source>
</evidence>
<dbReference type="CDD" id="cd01948">
    <property type="entry name" value="EAL"/>
    <property type="match status" value="1"/>
</dbReference>
<accession>A0A480ATD8</accession>
<evidence type="ECO:0000313" key="5">
    <source>
        <dbReference type="EMBL" id="GCL64130.1"/>
    </source>
</evidence>
<dbReference type="InterPro" id="IPR011006">
    <property type="entry name" value="CheY-like_superfamily"/>
</dbReference>
<dbReference type="InterPro" id="IPR001789">
    <property type="entry name" value="Sig_transdc_resp-reg_receiver"/>
</dbReference>
<reference evidence="6" key="1">
    <citation type="submission" date="2019-03" db="EMBL/GenBank/DDBJ databases">
        <title>Aquabacterium pictum sp.nov., the first bacteriochlorophyll a-containing freshwater bacterium in the genus Aquabacterium of the class Betaproteobacteria.</title>
        <authorList>
            <person name="Hirose S."/>
            <person name="Tank M."/>
            <person name="Hara E."/>
            <person name="Tamaki H."/>
            <person name="Takaichi S."/>
            <person name="Haruta S."/>
            <person name="Hanada S."/>
        </authorList>
    </citation>
    <scope>NUCLEOTIDE SEQUENCE [LARGE SCALE GENOMIC DNA]</scope>
    <source>
        <strain evidence="6">W35</strain>
    </source>
</reference>
<dbReference type="PANTHER" id="PTHR33121:SF70">
    <property type="entry name" value="SIGNALING PROTEIN YKOW"/>
    <property type="match status" value="1"/>
</dbReference>
<dbReference type="SMART" id="SM00052">
    <property type="entry name" value="EAL"/>
    <property type="match status" value="1"/>
</dbReference>
<comment type="caution">
    <text evidence="5">The sequence shown here is derived from an EMBL/GenBank/DDBJ whole genome shotgun (WGS) entry which is preliminary data.</text>
</comment>
<dbReference type="Gene3D" id="3.20.20.450">
    <property type="entry name" value="EAL domain"/>
    <property type="match status" value="1"/>
</dbReference>
<dbReference type="RefSeq" id="WP_137733862.1">
    <property type="nucleotide sequence ID" value="NZ_BJCL01000008.1"/>
</dbReference>
<evidence type="ECO:0000259" key="4">
    <source>
        <dbReference type="PROSITE" id="PS50887"/>
    </source>
</evidence>
<dbReference type="OrthoDB" id="9813903at2"/>
<sequence length="776" mass="83256">MNHNDLLQFVDELPTPAPAQPAGPAAGLRPWRVLVVDDDADVHAATRFALRGLLADGRPLELLHAHSAAEGLAVLQAEPDIAVALVDVVMECDDAGLQLVAKARQELGLHKLRIILRTGQPGMAPEIETIERYDINDYRTKSELTRGRLHVSLLGALRCYDQLHRLDVSRAGLEKVIRASRAFIAETGMASFAEGIILQLASLMHIEVQGLVCVRAQAADSAAAPGAGAPPAGDADFTVIAAAGPFSHLVNQCAAQLADAGVADCLQQCLAERRNVLRPREMALFFQGAHGHDTAAYVALPGPLDETHRHLLDVFCANITVCADNIGLLQRLRDSAYVDKQLGVANQLALCKRIDELQSTGYASDQVLALVDIDQFAEMNDMLGHQAGDQVLKDLCERLAQVTGPRGFLARVGGNTFGVLGPENALHEKLLREAVSPAAGRCHKSVPLSACIGWLHGRLLGPVDGSVWLKKATIALKRAKGRGLGQSEVYRPELSDAAEQRTRLLHALHEAVDSGALSLAYQPKFDLASGRLVGMEALMRWRQADGTVVPPDRFIPLAEQSGLILPMGSWALQTALQALKTLKEAGHTGLHVAVNVTVSQFMQPDFVQKVLEALATTGMAAADLELEVTESVALIGQDAVIDVLRTLRSLGISLAIDDFGTGFSSLSYLDQIPAHRLKIDRAFVQRLETCGPGARIASLVVPLGHQIGMTVVAEGVETLQQAILLHELGCDEVQGYLFARPMPLPELLAWIGQRSTPPLPWLRTPAAVPGARICGT</sequence>
<dbReference type="Pfam" id="PF00990">
    <property type="entry name" value="GGDEF"/>
    <property type="match status" value="1"/>
</dbReference>
<dbReference type="SUPFAM" id="SSF52172">
    <property type="entry name" value="CheY-like"/>
    <property type="match status" value="1"/>
</dbReference>
<dbReference type="PROSITE" id="PS50110">
    <property type="entry name" value="RESPONSE_REGULATORY"/>
    <property type="match status" value="1"/>
</dbReference>
<feature type="modified residue" description="4-aspartylphosphate" evidence="1">
    <location>
        <position position="87"/>
    </location>
</feature>
<dbReference type="InterPro" id="IPR021800">
    <property type="entry name" value="DUF3369"/>
</dbReference>
<dbReference type="InterPro" id="IPR043128">
    <property type="entry name" value="Rev_trsase/Diguanyl_cyclase"/>
</dbReference>